<proteinExistence type="predicted"/>
<dbReference type="Proteomes" id="UP000192656">
    <property type="component" value="Unassembled WGS sequence"/>
</dbReference>
<feature type="region of interest" description="Disordered" evidence="2">
    <location>
        <begin position="32"/>
        <end position="58"/>
    </location>
</feature>
<sequence length="811" mass="84662">MADMRVDIRLRAIDNATKTIRSVERALRDLERAGVRTRPGQSRGAGGVPVVSHQEHSRRIDAQAAAVSRARGSMGVSPLGLSPAFLGAGAAGYAGAKATKEAMDFESVLSRIQQKAGATDEQMAGVRRQIEAMAQDKAIGASLDDITGGFERAAAAGVPLNEMSQFVRVVAKAAPALDMTGEALGNTLSQLEGASLIARDGSERFLDLVNALEDAGTSNASDILDFMLRAGASAKIFGIATEETAALGGAMVDLGINSAEAGTAVNAILSKLTSPKGLSKQGQKALKGLYGSTEAWTELVAKDADAAFVDLLERMRDLDKEARSGAALDIVGLEHADVLQRLIEGLGKVRSRLRLAKDESSWLGNLDKTAALKMKTTEAQLQVVQRRLRTLAISAGEIGLSGLDSALAGVNRILDHFQKYGDPFEHIKAGAEGLAEGLGFASFSDLMADVGTKIGAAADALGKLMGIDTSATNLTSTFEAWREAGQSVVEMFQAVELGMLKLESAKLGFAQWGDDMGANGLSQTPKERKAWREKIDSEAKAVNDRIAAIERAQANQEILDAAHEKTKDRPSARSGEASSLRSAEVGGWTDPERVKAQSTRDPTVVDKLTRNTGAIPVPQTRPAAVEAVGQRIEEAGARVAQALDTAAATITPSAPDKPASQRPRMKLPPINPPVWDDTPPPPADPRGTEALRNALQAGRATVAPSVDTSEIVTAKAELDAFNNLTAVANVALNAAPFMGPAGQVTATLGEIARTVTATADLNIGPLMSKVATAKAAIRSLNGMSVTAGGGTSNYGAHRRSQFAPATPGGGT</sequence>
<feature type="region of interest" description="Disordered" evidence="2">
    <location>
        <begin position="791"/>
        <end position="811"/>
    </location>
</feature>
<evidence type="ECO:0000313" key="4">
    <source>
        <dbReference type="EMBL" id="SMC70264.1"/>
    </source>
</evidence>
<dbReference type="PANTHER" id="PTHR37813">
    <property type="entry name" value="FELS-2 PROPHAGE PROTEIN"/>
    <property type="match status" value="1"/>
</dbReference>
<feature type="domain" description="Phage tail tape measure protein" evidence="3">
    <location>
        <begin position="138"/>
        <end position="332"/>
    </location>
</feature>
<dbReference type="STRING" id="937218.SAMN06297251_10628"/>
<feature type="compositionally biased region" description="Basic and acidic residues" evidence="2">
    <location>
        <begin position="561"/>
        <end position="571"/>
    </location>
</feature>
<protein>
    <submittedName>
        <fullName evidence="4">Phage tail tape measure protein, TP901 family, core region</fullName>
    </submittedName>
</protein>
<dbReference type="AlphaFoldDB" id="A0A1W2BBP6"/>
<accession>A0A1W2BBP6</accession>
<gene>
    <name evidence="4" type="ORF">SAMN06297251_10628</name>
</gene>
<dbReference type="NCBIfam" id="TIGR01760">
    <property type="entry name" value="tape_meas_TP901"/>
    <property type="match status" value="1"/>
</dbReference>
<evidence type="ECO:0000256" key="2">
    <source>
        <dbReference type="SAM" id="MobiDB-lite"/>
    </source>
</evidence>
<dbReference type="InterPro" id="IPR010090">
    <property type="entry name" value="Phage_tape_meas"/>
</dbReference>
<evidence type="ECO:0000313" key="5">
    <source>
        <dbReference type="Proteomes" id="UP000192656"/>
    </source>
</evidence>
<reference evidence="4 5" key="1">
    <citation type="submission" date="2017-04" db="EMBL/GenBank/DDBJ databases">
        <authorList>
            <person name="Afonso C.L."/>
            <person name="Miller P.J."/>
            <person name="Scott M.A."/>
            <person name="Spackman E."/>
            <person name="Goraichik I."/>
            <person name="Dimitrov K.M."/>
            <person name="Suarez D.L."/>
            <person name="Swayne D.E."/>
        </authorList>
    </citation>
    <scope>NUCLEOTIDE SEQUENCE [LARGE SCALE GENOMIC DNA]</scope>
    <source>
        <strain evidence="4 5">CGMCC 1.10972</strain>
    </source>
</reference>
<dbReference type="EMBL" id="FWXR01000006">
    <property type="protein sequence ID" value="SMC70264.1"/>
    <property type="molecule type" value="Genomic_DNA"/>
</dbReference>
<keyword evidence="1" id="KW-1188">Viral release from host cell</keyword>
<dbReference type="RefSeq" id="WP_084409693.1">
    <property type="nucleotide sequence ID" value="NZ_FWXR01000006.1"/>
</dbReference>
<keyword evidence="5" id="KW-1185">Reference proteome</keyword>
<evidence type="ECO:0000256" key="1">
    <source>
        <dbReference type="ARBA" id="ARBA00022612"/>
    </source>
</evidence>
<dbReference type="Pfam" id="PF10145">
    <property type="entry name" value="PhageMin_Tail"/>
    <property type="match status" value="1"/>
</dbReference>
<name>A0A1W2BBP6_9HYPH</name>
<evidence type="ECO:0000259" key="3">
    <source>
        <dbReference type="Pfam" id="PF10145"/>
    </source>
</evidence>
<dbReference type="OrthoDB" id="7906853at2"/>
<feature type="region of interest" description="Disordered" evidence="2">
    <location>
        <begin position="561"/>
        <end position="604"/>
    </location>
</feature>
<dbReference type="PANTHER" id="PTHR37813:SF1">
    <property type="entry name" value="FELS-2 PROPHAGE PROTEIN"/>
    <property type="match status" value="1"/>
</dbReference>
<organism evidence="4 5">
    <name type="scientific">Fulvimarina manganoxydans</name>
    <dbReference type="NCBI Taxonomy" id="937218"/>
    <lineage>
        <taxon>Bacteria</taxon>
        <taxon>Pseudomonadati</taxon>
        <taxon>Pseudomonadota</taxon>
        <taxon>Alphaproteobacteria</taxon>
        <taxon>Hyphomicrobiales</taxon>
        <taxon>Aurantimonadaceae</taxon>
        <taxon>Fulvimarina</taxon>
    </lineage>
</organism>